<accession>A0A1G2BB85</accession>
<proteinExistence type="predicted"/>
<keyword evidence="1" id="KW-0812">Transmembrane</keyword>
<sequence length="200" mass="22639">MELRTHAHLIKNAQWFILLFTLLAGVAALLFAVFKPVSYNAAASFEVELVNRPAVTDYQYGAYYDLKAAELYTQHLMSLLMTPAVVKEIYQQAGVSYTIESFSVFTNRFHTKQYSAQNFIVNFSDHNADSANRLAKALGEVVVKHSEDTGSINQERVFYVKVLDPVVAENQINLWLLTVLGLVGGFLTSLILVYLREYFR</sequence>
<name>A0A1G2BB85_9BACT</name>
<dbReference type="AlphaFoldDB" id="A0A1G2BB85"/>
<protein>
    <recommendedName>
        <fullName evidence="4">Polysaccharide chain length determinant N-terminal domain-containing protein</fullName>
    </recommendedName>
</protein>
<keyword evidence="1" id="KW-0472">Membrane</keyword>
<evidence type="ECO:0000256" key="1">
    <source>
        <dbReference type="SAM" id="Phobius"/>
    </source>
</evidence>
<dbReference type="EMBL" id="MHKI01000020">
    <property type="protein sequence ID" value="OGY86424.1"/>
    <property type="molecule type" value="Genomic_DNA"/>
</dbReference>
<keyword evidence="1" id="KW-1133">Transmembrane helix</keyword>
<comment type="caution">
    <text evidence="2">The sequence shown here is derived from an EMBL/GenBank/DDBJ whole genome shotgun (WGS) entry which is preliminary data.</text>
</comment>
<feature type="transmembrane region" description="Helical" evidence="1">
    <location>
        <begin position="172"/>
        <end position="195"/>
    </location>
</feature>
<organism evidence="2 3">
    <name type="scientific">Candidatus Kerfeldbacteria bacterium RIFOXYB2_FULL_38_14</name>
    <dbReference type="NCBI Taxonomy" id="1798547"/>
    <lineage>
        <taxon>Bacteria</taxon>
        <taxon>Candidatus Kerfeldiibacteriota</taxon>
    </lineage>
</organism>
<reference evidence="2 3" key="1">
    <citation type="journal article" date="2016" name="Nat. Commun.">
        <title>Thousands of microbial genomes shed light on interconnected biogeochemical processes in an aquifer system.</title>
        <authorList>
            <person name="Anantharaman K."/>
            <person name="Brown C.T."/>
            <person name="Hug L.A."/>
            <person name="Sharon I."/>
            <person name="Castelle C.J."/>
            <person name="Probst A.J."/>
            <person name="Thomas B.C."/>
            <person name="Singh A."/>
            <person name="Wilkins M.J."/>
            <person name="Karaoz U."/>
            <person name="Brodie E.L."/>
            <person name="Williams K.H."/>
            <person name="Hubbard S.S."/>
            <person name="Banfield J.F."/>
        </authorList>
    </citation>
    <scope>NUCLEOTIDE SEQUENCE [LARGE SCALE GENOMIC DNA]</scope>
</reference>
<gene>
    <name evidence="2" type="ORF">A2319_01225</name>
</gene>
<feature type="transmembrane region" description="Helical" evidence="1">
    <location>
        <begin position="12"/>
        <end position="34"/>
    </location>
</feature>
<evidence type="ECO:0000313" key="2">
    <source>
        <dbReference type="EMBL" id="OGY86424.1"/>
    </source>
</evidence>
<evidence type="ECO:0008006" key="4">
    <source>
        <dbReference type="Google" id="ProtNLM"/>
    </source>
</evidence>
<evidence type="ECO:0000313" key="3">
    <source>
        <dbReference type="Proteomes" id="UP000176420"/>
    </source>
</evidence>
<dbReference type="Proteomes" id="UP000176420">
    <property type="component" value="Unassembled WGS sequence"/>
</dbReference>